<reference evidence="1" key="2">
    <citation type="submission" date="2024-02" db="EMBL/GenBank/DDBJ databases">
        <authorList>
            <person name="Hu B."/>
        </authorList>
    </citation>
    <scope>NUCLEOTIDE SEQUENCE</scope>
    <source>
        <strain evidence="1">14A/Kenya/BAT1226/2015</strain>
    </source>
</reference>
<dbReference type="EMBL" id="PP711837">
    <property type="protein sequence ID" value="XBH23649.1"/>
    <property type="molecule type" value="Genomic_DNA"/>
</dbReference>
<dbReference type="InterPro" id="IPR016184">
    <property type="entry name" value="Capsid/spike_ssDNA_virus"/>
</dbReference>
<sequence>MTWKKLSTSKSFFCYIGNSNQETSIEESAKKYNTNWHLIPNQRYGQVLHPRHWEQLMSRASRYRLVHQKVSIGHGVPLASIAAIGSNTGEIVAFNNTLPILIYQDNSHHTLYQVNTQFPEALEGETFTGSKHDAFVLQKYEVPKDNWEAGWKFEPLVHAEDVQILYPGNNGCEFNWHIQEGDSNKYVINHQNATNWIRASKDRTVNTIYKNTMIAHHKYDPSFPEHESVRWSSGKIHYSEGTIYRNPPPNILLKLEPIVAPSTNKPIIHYCKLFITIKCEWEYLPFNYSIPSSVIPKVSIKYLDKDNKTNTDTGYITQPLQNIIEEEDMRDTTNTPVKDMHNFMTPGGKSQLGDMTTTLEPSSNYSITQKRIYYSGSARQEPKKVKTDPEVIQLSLELSSQDTITQRPLPGLE</sequence>
<protein>
    <submittedName>
        <fullName evidence="1">Structural protein VP</fullName>
    </submittedName>
</protein>
<reference evidence="1" key="1">
    <citation type="journal article" date="2024" name="Microbiome">
        <title>Substantial viral diversity in bats and rodents from East Africa: insights into evolution, recombination, and cocirculation.</title>
        <authorList>
            <person name="Wang D."/>
            <person name="Yang X."/>
            <person name="Ren Z."/>
            <person name="Hu B."/>
            <person name="Zhao H."/>
            <person name="Yang K."/>
            <person name="Shi P."/>
            <person name="Zhang Z."/>
            <person name="Feng Q."/>
            <person name="Nawenja C.V."/>
            <person name="Obanda V."/>
            <person name="Robert K."/>
            <person name="Nalikka B."/>
            <person name="Waruhiu C.N."/>
            <person name="Ochola G.O."/>
            <person name="Onyuok S.O."/>
            <person name="Ochieng H."/>
            <person name="Li B."/>
            <person name="Zhu Y."/>
            <person name="Si H."/>
            <person name="Yin J."/>
            <person name="Kristiansen K."/>
            <person name="Jin X."/>
            <person name="Xu X."/>
            <person name="Xiao M."/>
            <person name="Agwanda B."/>
            <person name="Ommeh S."/>
            <person name="Li J."/>
            <person name="Shi Z.L."/>
        </authorList>
    </citation>
    <scope>NUCLEOTIDE SEQUENCE</scope>
    <source>
        <strain evidence="1">14A/Kenya/BAT1226/2015</strain>
    </source>
</reference>
<evidence type="ECO:0000313" key="1">
    <source>
        <dbReference type="EMBL" id="XBH23649.1"/>
    </source>
</evidence>
<name>A0AAU7DZW0_9VIRU</name>
<dbReference type="SUPFAM" id="SSF88645">
    <property type="entry name" value="ssDNA viruses"/>
    <property type="match status" value="1"/>
</dbReference>
<accession>A0AAU7DZW0</accession>
<organism evidence="1">
    <name type="scientific">Mops bat parvovirus</name>
    <dbReference type="NCBI Taxonomy" id="3141925"/>
    <lineage>
        <taxon>Viruses</taxon>
        <taxon>Monodnaviria</taxon>
        <taxon>Shotokuvirae</taxon>
        <taxon>Cossaviricota</taxon>
        <taxon>Quintoviricetes</taxon>
        <taxon>Piccovirales</taxon>
        <taxon>Parvoviridae</taxon>
    </lineage>
</organism>
<proteinExistence type="predicted"/>